<keyword evidence="3" id="KW-1185">Reference proteome</keyword>
<dbReference type="Gene3D" id="2.130.10.10">
    <property type="entry name" value="YVTN repeat-like/Quinoprotein amine dehydrogenase"/>
    <property type="match status" value="1"/>
</dbReference>
<gene>
    <name evidence="2" type="ORF">AG1IA_02829</name>
</gene>
<evidence type="ECO:0000313" key="2">
    <source>
        <dbReference type="EMBL" id="ELU43136.1"/>
    </source>
</evidence>
<accession>L8WYG4</accession>
<feature type="region of interest" description="Disordered" evidence="1">
    <location>
        <begin position="349"/>
        <end position="390"/>
    </location>
</feature>
<feature type="compositionally biased region" description="Basic residues" evidence="1">
    <location>
        <begin position="51"/>
        <end position="72"/>
    </location>
</feature>
<dbReference type="SUPFAM" id="SSF101908">
    <property type="entry name" value="Putative isomerase YbhE"/>
    <property type="match status" value="1"/>
</dbReference>
<feature type="compositionally biased region" description="Basic and acidic residues" evidence="1">
    <location>
        <begin position="208"/>
        <end position="223"/>
    </location>
</feature>
<feature type="compositionally biased region" description="Low complexity" evidence="1">
    <location>
        <begin position="367"/>
        <end position="390"/>
    </location>
</feature>
<evidence type="ECO:0008006" key="4">
    <source>
        <dbReference type="Google" id="ProtNLM"/>
    </source>
</evidence>
<dbReference type="InterPro" id="IPR015943">
    <property type="entry name" value="WD40/YVTN_repeat-like_dom_sf"/>
</dbReference>
<name>L8WYG4_THACA</name>
<dbReference type="STRING" id="983506.L8WYG4"/>
<sequence length="994" mass="109821">MQHGEDEQPNEAVRGRHKRILPFVRDTSRIQGQRKHQLPSVFPISGESSRGHGRGHGRGRGLGRGQGKRRGRGGGLSHPPPELSRYSEANSRPGPDEFRQHTNEPITSGLFAPSASFGALASSSSGHSLLDRSLSKEMQRLTGDPSSDPHITVARSSTRTFQTSARPRKRFRPRKNEEHNRAEINTGPAEFSIEQQPPRQTNNSSYDSIDHPTAKRPRVKEEAVSSGSSHVPLVNQQVIVKHEMEEEAAIELLQGQPTSGSKFISYDKHSMCRFDCGEPPSQVRKHRKALKQQEIRALQDQGMNVLASFIRDDGIAIDWCIPMKNKHSTLAPNRISPIVILNDPNFETSRLSGKASSPTPPPPQNQPLPSHLNPIIVSTDRPSSERSSSPVTIEITCKEVPIPQRHLPRSGSIRNLEIWALEQMRLLEAELGPVVLPPPELVGIGEYLAGQEPREGARPYIRIRYKQVVRVQPQTGSTANLVIPPEYPSPTTLSSIDSTRPELPFITYIESSYSSPSSMRLHKDEIGELADNPPSPIAPPSPGQPIIKDTSTSMANFGTLDANASHEPQAAINGKSSQTTLTGHGEELDELQRLRRDLELSKLEAERKHKELEERILELSRKRPETHTPRPSEQPQPPTIVRIANEEQSSILPLRRGKYDKTRRLLAVSSSAILHVSWLGVMQLVNKGSRQIAATGFGSNPPSSISIEDACSLSPSSTALALSGHESQLAVATLGEGSFGFHPLPGKPHDAKGACSIVTVDQHSVITLGHDRRYIHWKFQSDECLTNPLVLPKLHSCTALAFNPLHNTVIAAGSESNKRSKLTLHNMVDPKHSPNTVELSNHPHHVHVDCDNPFLLVLELARLDDQFQVHDTRMPLYQCVQKFGYQSATHDKGEFRVRGMALVNEVQLNVLNLSIGSTKGDYFARGDASIVRLWDRRSSQSYQTVSGGALCKQILTYSVKLPTIPLQRVVEVVLDHTSVSCATEAHHIVTYPIF</sequence>
<evidence type="ECO:0000256" key="1">
    <source>
        <dbReference type="SAM" id="MobiDB-lite"/>
    </source>
</evidence>
<dbReference type="EMBL" id="AFRT01000604">
    <property type="protein sequence ID" value="ELU43136.1"/>
    <property type="molecule type" value="Genomic_DNA"/>
</dbReference>
<proteinExistence type="predicted"/>
<organism evidence="2 3">
    <name type="scientific">Thanatephorus cucumeris (strain AG1-IA)</name>
    <name type="common">Rice sheath blight fungus</name>
    <name type="synonym">Rhizoctonia solani</name>
    <dbReference type="NCBI Taxonomy" id="983506"/>
    <lineage>
        <taxon>Eukaryota</taxon>
        <taxon>Fungi</taxon>
        <taxon>Dikarya</taxon>
        <taxon>Basidiomycota</taxon>
        <taxon>Agaricomycotina</taxon>
        <taxon>Agaricomycetes</taxon>
        <taxon>Cantharellales</taxon>
        <taxon>Ceratobasidiaceae</taxon>
        <taxon>Rhizoctonia</taxon>
        <taxon>Rhizoctonia solani AG-1</taxon>
    </lineage>
</organism>
<comment type="caution">
    <text evidence="2">The sequence shown here is derived from an EMBL/GenBank/DDBJ whole genome shotgun (WGS) entry which is preliminary data.</text>
</comment>
<evidence type="ECO:0000313" key="3">
    <source>
        <dbReference type="Proteomes" id="UP000011668"/>
    </source>
</evidence>
<feature type="region of interest" description="Disordered" evidence="1">
    <location>
        <begin position="619"/>
        <end position="638"/>
    </location>
</feature>
<feature type="compositionally biased region" description="Polar residues" evidence="1">
    <location>
        <begin position="154"/>
        <end position="165"/>
    </location>
</feature>
<reference evidence="2 3" key="1">
    <citation type="journal article" date="2013" name="Nat. Commun.">
        <title>The evolution and pathogenic mechanisms of the rice sheath blight pathogen.</title>
        <authorList>
            <person name="Zheng A."/>
            <person name="Lin R."/>
            <person name="Xu L."/>
            <person name="Qin P."/>
            <person name="Tang C."/>
            <person name="Ai P."/>
            <person name="Zhang D."/>
            <person name="Liu Y."/>
            <person name="Sun Z."/>
            <person name="Feng H."/>
            <person name="Wang Y."/>
            <person name="Chen Y."/>
            <person name="Liang X."/>
            <person name="Fu R."/>
            <person name="Li Q."/>
            <person name="Zhang J."/>
            <person name="Yu X."/>
            <person name="Xie Z."/>
            <person name="Ding L."/>
            <person name="Guan P."/>
            <person name="Tang J."/>
            <person name="Liang Y."/>
            <person name="Wang S."/>
            <person name="Deng Q."/>
            <person name="Li S."/>
            <person name="Zhu J."/>
            <person name="Wang L."/>
            <person name="Liu H."/>
            <person name="Li P."/>
        </authorList>
    </citation>
    <scope>NUCLEOTIDE SEQUENCE [LARGE SCALE GENOMIC DNA]</scope>
    <source>
        <strain evidence="3">AG-1 IA</strain>
    </source>
</reference>
<feature type="compositionally biased region" description="Low complexity" evidence="1">
    <location>
        <begin position="110"/>
        <end position="128"/>
    </location>
</feature>
<feature type="compositionally biased region" description="Polar residues" evidence="1">
    <location>
        <begin position="193"/>
        <end position="207"/>
    </location>
</feature>
<feature type="compositionally biased region" description="Basic and acidic residues" evidence="1">
    <location>
        <begin position="129"/>
        <end position="139"/>
    </location>
</feature>
<dbReference type="AlphaFoldDB" id="L8WYG4"/>
<protein>
    <recommendedName>
        <fullName evidence="4">WD40 domain-containing protein</fullName>
    </recommendedName>
</protein>
<dbReference type="OrthoDB" id="1897642at2759"/>
<feature type="compositionally biased region" description="Basic and acidic residues" evidence="1">
    <location>
        <begin position="619"/>
        <end position="630"/>
    </location>
</feature>
<dbReference type="HOGENOM" id="CLU_012210_0_0_1"/>
<dbReference type="Proteomes" id="UP000011668">
    <property type="component" value="Unassembled WGS sequence"/>
</dbReference>
<feature type="region of interest" description="Disordered" evidence="1">
    <location>
        <begin position="1"/>
        <end position="229"/>
    </location>
</feature>